<evidence type="ECO:0000313" key="2">
    <source>
        <dbReference type="Proteomes" id="UP000078224"/>
    </source>
</evidence>
<name>A0A1B7JGF0_9GAMM</name>
<gene>
    <name evidence="1" type="ORF">M998_3791</name>
</gene>
<keyword evidence="2" id="KW-1185">Reference proteome</keyword>
<dbReference type="RefSeq" id="WP_068910302.1">
    <property type="nucleotide sequence ID" value="NZ_LXEW01000053.1"/>
</dbReference>
<organism evidence="1 2">
    <name type="scientific">Providencia heimbachae ATCC 35613</name>
    <dbReference type="NCBI Taxonomy" id="1354272"/>
    <lineage>
        <taxon>Bacteria</taxon>
        <taxon>Pseudomonadati</taxon>
        <taxon>Pseudomonadota</taxon>
        <taxon>Gammaproteobacteria</taxon>
        <taxon>Enterobacterales</taxon>
        <taxon>Morganellaceae</taxon>
        <taxon>Providencia</taxon>
    </lineage>
</organism>
<evidence type="ECO:0000313" key="1">
    <source>
        <dbReference type="EMBL" id="OAT46988.1"/>
    </source>
</evidence>
<dbReference type="EMBL" id="LXEW01000053">
    <property type="protein sequence ID" value="OAT46988.1"/>
    <property type="molecule type" value="Genomic_DNA"/>
</dbReference>
<comment type="caution">
    <text evidence="1">The sequence shown here is derived from an EMBL/GenBank/DDBJ whole genome shotgun (WGS) entry which is preliminary data.</text>
</comment>
<sequence>MASNKCMFCGGKATLLCDFLLGFDAEEDENGNIITLRKNHTCDAPMCRECATWQSNIFFSGPAGFMDTVDYCPICQPLYAKGFMVRRHKGGLREASFTIEQAEVIRKAHWGKYLNANGREFSIVSGGGQICLDL</sequence>
<dbReference type="OrthoDB" id="6627522at2"/>
<proteinExistence type="predicted"/>
<dbReference type="PATRIC" id="fig|1354272.4.peg.3878"/>
<accession>A0A1B7JGF0</accession>
<dbReference type="AlphaFoldDB" id="A0A1B7JGF0"/>
<reference evidence="1 2" key="1">
    <citation type="submission" date="2016-04" db="EMBL/GenBank/DDBJ databases">
        <title>ATOL: Assembling a taxonomically balanced genome-scale reconstruction of the evolutionary history of the Enterobacteriaceae.</title>
        <authorList>
            <person name="Plunkett G.III."/>
            <person name="Neeno-Eckwall E.C."/>
            <person name="Glasner J.D."/>
            <person name="Perna N.T."/>
        </authorList>
    </citation>
    <scope>NUCLEOTIDE SEQUENCE [LARGE SCALE GENOMIC DNA]</scope>
    <source>
        <strain evidence="1 2">ATCC 35613</strain>
    </source>
</reference>
<dbReference type="Proteomes" id="UP000078224">
    <property type="component" value="Unassembled WGS sequence"/>
</dbReference>
<protein>
    <submittedName>
        <fullName evidence="1">Uncharacterized protein</fullName>
    </submittedName>
</protein>